<accession>A0A7C8TS56</accession>
<proteinExistence type="predicted"/>
<name>A0A7C8TS56_ORBOL</name>
<keyword evidence="1" id="KW-0175">Coiled coil</keyword>
<dbReference type="PROSITE" id="PS50157">
    <property type="entry name" value="ZINC_FINGER_C2H2_2"/>
    <property type="match status" value="1"/>
</dbReference>
<feature type="compositionally biased region" description="Low complexity" evidence="2">
    <location>
        <begin position="102"/>
        <end position="129"/>
    </location>
</feature>
<dbReference type="PROSITE" id="PS00028">
    <property type="entry name" value="ZINC_FINGER_C2H2_1"/>
    <property type="match status" value="1"/>
</dbReference>
<gene>
    <name evidence="3" type="ORF">EYR41_000289</name>
</gene>
<feature type="coiled-coil region" evidence="1">
    <location>
        <begin position="272"/>
        <end position="299"/>
    </location>
</feature>
<dbReference type="InterPro" id="IPR036236">
    <property type="entry name" value="Znf_C2H2_sf"/>
</dbReference>
<evidence type="ECO:0000256" key="1">
    <source>
        <dbReference type="SAM" id="Coils"/>
    </source>
</evidence>
<evidence type="ECO:0000313" key="4">
    <source>
        <dbReference type="Proteomes" id="UP000297595"/>
    </source>
</evidence>
<protein>
    <submittedName>
        <fullName evidence="3">Uncharacterized protein</fullName>
    </submittedName>
</protein>
<evidence type="ECO:0000313" key="3">
    <source>
        <dbReference type="EMBL" id="TGJ73178.1"/>
    </source>
</evidence>
<dbReference type="InterPro" id="IPR013087">
    <property type="entry name" value="Znf_C2H2_type"/>
</dbReference>
<organism evidence="3 4">
    <name type="scientific">Orbilia oligospora</name>
    <name type="common">Nematode-trapping fungus</name>
    <name type="synonym">Arthrobotrys oligospora</name>
    <dbReference type="NCBI Taxonomy" id="2813651"/>
    <lineage>
        <taxon>Eukaryota</taxon>
        <taxon>Fungi</taxon>
        <taxon>Dikarya</taxon>
        <taxon>Ascomycota</taxon>
        <taxon>Pezizomycotina</taxon>
        <taxon>Orbiliomycetes</taxon>
        <taxon>Orbiliales</taxon>
        <taxon>Orbiliaceae</taxon>
        <taxon>Orbilia</taxon>
    </lineage>
</organism>
<dbReference type="EMBL" id="SOZJ01000001">
    <property type="protein sequence ID" value="TGJ73178.1"/>
    <property type="molecule type" value="Genomic_DNA"/>
</dbReference>
<comment type="caution">
    <text evidence="3">The sequence shown here is derived from an EMBL/GenBank/DDBJ whole genome shotgun (WGS) entry which is preliminary data.</text>
</comment>
<dbReference type="SUPFAM" id="SSF57667">
    <property type="entry name" value="beta-beta-alpha zinc fingers"/>
    <property type="match status" value="1"/>
</dbReference>
<dbReference type="Proteomes" id="UP000297595">
    <property type="component" value="Unassembled WGS sequence"/>
</dbReference>
<dbReference type="OrthoDB" id="654211at2759"/>
<sequence length="316" mass="34982">MGTLFNISGDLVDSDEATQVGGEIRDSDGTSTGPTVSDINCNWAINSDLDDFRFIIATIDPTSPEQTTGDISLGSIVDGTAQGSDAKPSNDPADLDCVSPDIQIQEPQQLQPQPQSQSQSQSQTQLQSQSLIQSRDLAHTCKDCGKGFSDRKSVGKHRHQIHKTKEYVCICGAGYSRQDGLKVHQSNCLRYKGSCVRVGGTARILKRVKHPIGNTNQAESSKMGLNQRSGSPIHTPSSASEGTSRKRVRDCQGEDYWRAKCHRVEKEKADSNRTWLTKYQELERQYADLQSKCMNDRHEFEEELARAERMQSDSPC</sequence>
<reference evidence="3 4" key="1">
    <citation type="submission" date="2019-03" db="EMBL/GenBank/DDBJ databases">
        <title>Nematode-trapping fungi genome.</title>
        <authorList>
            <person name="Vidal-Diez De Ulzurrun G."/>
        </authorList>
    </citation>
    <scope>NUCLEOTIDE SEQUENCE [LARGE SCALE GENOMIC DNA]</scope>
    <source>
        <strain evidence="3 4">TWF154</strain>
    </source>
</reference>
<feature type="compositionally biased region" description="Polar residues" evidence="2">
    <location>
        <begin position="213"/>
        <end position="242"/>
    </location>
</feature>
<evidence type="ECO:0000256" key="2">
    <source>
        <dbReference type="SAM" id="MobiDB-lite"/>
    </source>
</evidence>
<feature type="region of interest" description="Disordered" evidence="2">
    <location>
        <begin position="63"/>
        <end position="129"/>
    </location>
</feature>
<dbReference type="AlphaFoldDB" id="A0A7C8TS56"/>
<dbReference type="Gene3D" id="3.30.160.60">
    <property type="entry name" value="Classic Zinc Finger"/>
    <property type="match status" value="1"/>
</dbReference>
<feature type="region of interest" description="Disordered" evidence="2">
    <location>
        <begin position="210"/>
        <end position="247"/>
    </location>
</feature>